<keyword evidence="16" id="KW-1185">Reference proteome</keyword>
<evidence type="ECO:0000256" key="4">
    <source>
        <dbReference type="ARBA" id="ARBA00012151"/>
    </source>
</evidence>
<feature type="transmembrane region" description="Helical" evidence="13">
    <location>
        <begin position="44"/>
        <end position="61"/>
    </location>
</feature>
<feature type="transmembrane region" description="Helical" evidence="13">
    <location>
        <begin position="20"/>
        <end position="37"/>
    </location>
</feature>
<keyword evidence="13" id="KW-0256">Endoplasmic reticulum</keyword>
<comment type="similarity">
    <text evidence="3 13">Belongs to the class VI-like SAM-binding methyltransferase superfamily. Isoprenylcysteine carboxyl methyltransferase family.</text>
</comment>
<dbReference type="GO" id="GO:0004671">
    <property type="term" value="F:protein C-terminal S-isoprenylcysteine carboxyl O-methyltransferase activity"/>
    <property type="evidence" value="ECO:0007669"/>
    <property type="project" value="UniProtKB-EC"/>
</dbReference>
<evidence type="ECO:0000256" key="9">
    <source>
        <dbReference type="ARBA" id="ARBA00022989"/>
    </source>
</evidence>
<dbReference type="Proteomes" id="UP000274756">
    <property type="component" value="Unassembled WGS sequence"/>
</dbReference>
<feature type="transmembrane region" description="Helical" evidence="13">
    <location>
        <begin position="92"/>
        <end position="113"/>
    </location>
</feature>
<dbReference type="Proteomes" id="UP000038040">
    <property type="component" value="Unplaced"/>
</dbReference>
<dbReference type="AlphaFoldDB" id="A0A0N4U2I1"/>
<accession>A0A0N4U2I1</accession>
<feature type="transmembrane region" description="Helical" evidence="13">
    <location>
        <begin position="159"/>
        <end position="178"/>
    </location>
</feature>
<feature type="transmembrane region" description="Helical" evidence="13">
    <location>
        <begin position="67"/>
        <end position="85"/>
    </location>
</feature>
<dbReference type="PANTHER" id="PTHR12714">
    <property type="entry name" value="PROTEIN-S ISOPRENYLCYSTEINE O-METHYLTRANSFERASE"/>
    <property type="match status" value="1"/>
</dbReference>
<dbReference type="Gene3D" id="1.20.120.1630">
    <property type="match status" value="1"/>
</dbReference>
<evidence type="ECO:0000256" key="5">
    <source>
        <dbReference type="ARBA" id="ARBA00022603"/>
    </source>
</evidence>
<reference evidence="14 16" key="2">
    <citation type="submission" date="2018-11" db="EMBL/GenBank/DDBJ databases">
        <authorList>
            <consortium name="Pathogen Informatics"/>
        </authorList>
    </citation>
    <scope>NUCLEOTIDE SEQUENCE [LARGE SCALE GENOMIC DNA]</scope>
</reference>
<dbReference type="PANTHER" id="PTHR12714:SF9">
    <property type="entry name" value="PROTEIN-S-ISOPRENYLCYSTEINE O-METHYLTRANSFERASE"/>
    <property type="match status" value="1"/>
</dbReference>
<dbReference type="InterPro" id="IPR025770">
    <property type="entry name" value="PPMT_MeTrfase"/>
</dbReference>
<evidence type="ECO:0000313" key="15">
    <source>
        <dbReference type="Proteomes" id="UP000038040"/>
    </source>
</evidence>
<dbReference type="InterPro" id="IPR007269">
    <property type="entry name" value="ICMT_MeTrfase"/>
</dbReference>
<keyword evidence="8 13" id="KW-0812">Transmembrane</keyword>
<evidence type="ECO:0000256" key="13">
    <source>
        <dbReference type="RuleBase" id="RU362022"/>
    </source>
</evidence>
<comment type="subcellular location">
    <subcellularLocation>
        <location evidence="13">Endoplasmic reticulum membrane</location>
        <topology evidence="13">Multi-pass membrane protein</topology>
    </subcellularLocation>
    <subcellularLocation>
        <location evidence="2">Membrane</location>
        <topology evidence="2">Multi-pass membrane protein</topology>
    </subcellularLocation>
</comment>
<organism evidence="15 17">
    <name type="scientific">Dracunculus medinensis</name>
    <name type="common">Guinea worm</name>
    <dbReference type="NCBI Taxonomy" id="318479"/>
    <lineage>
        <taxon>Eukaryota</taxon>
        <taxon>Metazoa</taxon>
        <taxon>Ecdysozoa</taxon>
        <taxon>Nematoda</taxon>
        <taxon>Chromadorea</taxon>
        <taxon>Rhabditida</taxon>
        <taxon>Spirurina</taxon>
        <taxon>Dracunculoidea</taxon>
        <taxon>Dracunculidae</taxon>
        <taxon>Dracunculus</taxon>
    </lineage>
</organism>
<dbReference type="EMBL" id="UYYG01001152">
    <property type="protein sequence ID" value="VDN55274.1"/>
    <property type="molecule type" value="Genomic_DNA"/>
</dbReference>
<evidence type="ECO:0000313" key="17">
    <source>
        <dbReference type="WBParaSite" id="DME_0000088701-mRNA-1"/>
    </source>
</evidence>
<protein>
    <recommendedName>
        <fullName evidence="12 13">Protein-S-isoprenylcysteine O-methyltransferase</fullName>
        <ecNumber evidence="4 13">2.1.1.100</ecNumber>
    </recommendedName>
</protein>
<dbReference type="WBParaSite" id="DME_0000088701-mRNA-1">
    <property type="protein sequence ID" value="DME_0000088701-mRNA-1"/>
    <property type="gene ID" value="DME_0000088701"/>
</dbReference>
<dbReference type="GO" id="GO:0005789">
    <property type="term" value="C:endoplasmic reticulum membrane"/>
    <property type="evidence" value="ECO:0007669"/>
    <property type="project" value="UniProtKB-SubCell"/>
</dbReference>
<evidence type="ECO:0000256" key="10">
    <source>
        <dbReference type="ARBA" id="ARBA00023136"/>
    </source>
</evidence>
<keyword evidence="9 13" id="KW-1133">Transmembrane helix</keyword>
<comment type="catalytic activity">
    <reaction evidence="1 13">
        <text>[protein]-C-terminal S-[(2E,6E)-farnesyl]-L-cysteine + S-adenosyl-L-methionine = [protein]-C-terminal S-[(2E,6E)-farnesyl]-L-cysteine methyl ester + S-adenosyl-L-homocysteine</text>
        <dbReference type="Rhea" id="RHEA:21672"/>
        <dbReference type="Rhea" id="RHEA-COMP:12125"/>
        <dbReference type="Rhea" id="RHEA-COMP:12126"/>
        <dbReference type="ChEBI" id="CHEBI:57856"/>
        <dbReference type="ChEBI" id="CHEBI:59789"/>
        <dbReference type="ChEBI" id="CHEBI:90510"/>
        <dbReference type="ChEBI" id="CHEBI:90511"/>
        <dbReference type="EC" id="2.1.1.100"/>
    </reaction>
</comment>
<feature type="transmembrane region" description="Helical" evidence="13">
    <location>
        <begin position="217"/>
        <end position="245"/>
    </location>
</feature>
<dbReference type="Pfam" id="PF04140">
    <property type="entry name" value="ICMT"/>
    <property type="match status" value="1"/>
</dbReference>
<evidence type="ECO:0000313" key="14">
    <source>
        <dbReference type="EMBL" id="VDN55274.1"/>
    </source>
</evidence>
<evidence type="ECO:0000256" key="2">
    <source>
        <dbReference type="ARBA" id="ARBA00004141"/>
    </source>
</evidence>
<reference evidence="17" key="1">
    <citation type="submission" date="2017-02" db="UniProtKB">
        <authorList>
            <consortium name="WormBaseParasite"/>
        </authorList>
    </citation>
    <scope>IDENTIFICATION</scope>
</reference>
<dbReference type="OrthoDB" id="422086at2759"/>
<gene>
    <name evidence="14" type="ORF">DME_LOCUS5247</name>
</gene>
<dbReference type="STRING" id="318479.A0A0N4U2I1"/>
<evidence type="ECO:0000256" key="12">
    <source>
        <dbReference type="ARBA" id="ARBA00023656"/>
    </source>
</evidence>
<sequence>MAEIRKFFIKVLYDVEVRSSTLSFIFSAVNNCLVFIVERRYLSTLITLLLSVILSVCSHNWQQRWISAQAALLGGIFTNAFMIVITTENLQIALLSMYIAAVSFFHYGEFLVTAIANRHDLNSSSYLLDHSKAYWFAQGASCIEYGIECYLIPMIKLNLISYIGLILVIIGDTVRKLAMLHAQGGFTHLIAIERRPNHELVTNGIYSFMRHPGYLGWLIWCIGTQIVVCNPLCLIAFSFIGWKFFDERIYWEERFLIKFFGEQYIEYQKKVPVGIPLIKGYITD</sequence>
<dbReference type="EC" id="2.1.1.100" evidence="4 13"/>
<keyword evidence="6" id="KW-0808">Transferase</keyword>
<dbReference type="PROSITE" id="PS51564">
    <property type="entry name" value="SAM_ICMT"/>
    <property type="match status" value="1"/>
</dbReference>
<evidence type="ECO:0000313" key="16">
    <source>
        <dbReference type="Proteomes" id="UP000274756"/>
    </source>
</evidence>
<comment type="function">
    <text evidence="11">Catalyzes the post-translational methylation of isoprenylated C-terminal cysteine residues.</text>
</comment>
<keyword evidence="5 13" id="KW-0489">Methyltransferase</keyword>
<evidence type="ECO:0000256" key="11">
    <source>
        <dbReference type="ARBA" id="ARBA00023572"/>
    </source>
</evidence>
<evidence type="ECO:0000256" key="3">
    <source>
        <dbReference type="ARBA" id="ARBA00009140"/>
    </source>
</evidence>
<name>A0A0N4U2I1_DRAME</name>
<evidence type="ECO:0000256" key="7">
    <source>
        <dbReference type="ARBA" id="ARBA00022691"/>
    </source>
</evidence>
<evidence type="ECO:0000256" key="6">
    <source>
        <dbReference type="ARBA" id="ARBA00022679"/>
    </source>
</evidence>
<evidence type="ECO:0000256" key="1">
    <source>
        <dbReference type="ARBA" id="ARBA00001450"/>
    </source>
</evidence>
<keyword evidence="10 13" id="KW-0472">Membrane</keyword>
<keyword evidence="7 13" id="KW-0949">S-adenosyl-L-methionine</keyword>
<dbReference type="GO" id="GO:0032259">
    <property type="term" value="P:methylation"/>
    <property type="evidence" value="ECO:0007669"/>
    <property type="project" value="UniProtKB-KW"/>
</dbReference>
<proteinExistence type="inferred from homology"/>
<evidence type="ECO:0000256" key="8">
    <source>
        <dbReference type="ARBA" id="ARBA00022692"/>
    </source>
</evidence>